<dbReference type="Pfam" id="PF20422">
    <property type="entry name" value="DHR-2_Lobe_B"/>
    <property type="match status" value="1"/>
</dbReference>
<organism evidence="5 6">
    <name type="scientific">Streblomastix strix</name>
    <dbReference type="NCBI Taxonomy" id="222440"/>
    <lineage>
        <taxon>Eukaryota</taxon>
        <taxon>Metamonada</taxon>
        <taxon>Preaxostyla</taxon>
        <taxon>Oxymonadida</taxon>
        <taxon>Streblomastigidae</taxon>
        <taxon>Streblomastix</taxon>
    </lineage>
</organism>
<evidence type="ECO:0000256" key="1">
    <source>
        <dbReference type="PROSITE-ProRule" id="PRU00984"/>
    </source>
</evidence>
<feature type="region of interest" description="Disordered" evidence="3">
    <location>
        <begin position="128"/>
        <end position="151"/>
    </location>
</feature>
<dbReference type="GO" id="GO:0005085">
    <property type="term" value="F:guanyl-nucleotide exchange factor activity"/>
    <property type="evidence" value="ECO:0007669"/>
    <property type="project" value="InterPro"/>
</dbReference>
<sequence>MSSVSSFDSQTQFVSPIRPAQGLMAQAISSNPNTPRNGNVASNQQKQLNRRSTLSESNHPGNTQTVTLTSLNPLQKNIVAAARTISYKSGRTFSLNSPSITAANIYSGEQRRLSMDIIDEDYYQRESSSPSSFNFGSEPITSTQQQRRNSAYKDVSTDDGDFFKINMDEAFNENEKLQKLKPFAVFREMLTSIDRDGRFFEENIRMAVSEMHFTFFRLIVTKYKQIDSGLHEHKTELYDCLLSCVWILLNNNINVIRLFIASEKGILAYDIYHIVSRTVVDFASEFIALVSHQKMVKAENYLESTVIFLGQHSAICDVLDFFQDNQNIEGNEKWLFLRDHNENLKNKFIEQTSSEATESSLGLAWQLSIIILSHPHSDQVLFELLSVMRFLLRVTAHNIIMGNRDRLVILLKLILMRCTIASPKIRTRAVSLLYQMAKINYLLTNNIFRIKSVFMLVLARGIRGAISGDKNELMRKKQQEILNEKGKDYSQDKEKDIDKEKEKKQIIKGLLAAFSNDKDVKTDVNANKKDFEQTNIGLYNELEQDETLEIEPLLPQEEKGIKLTLNLLQQFAEKDPDNPKQNKNLEQQSSSQSSLSQSTQSNYSKTSPSSSQQKDLTIKQSSLQTQSNIKQPPNESLSILQYKFDHQFDVLNKGILGDQDPERKAELAYNVSRNYIDLPELRVEKLELLNIIHKEQKCPDELAMTQVAKCAVILDLLTAILRQQSILESVPYPQYLPIRSDYQRIGKDGIQISTINPINQYLKKLDRAMQSAQEVVNSAQQSQIKEENVQQLNKMIKDLKDLQHQELESMRNASEKFYGSQGCAWDNAIKEILFKLELYDSDNLNKFVGDGEVAESIYTSNVFTVQSATLELKKACQFLLNANMQEHALKLANVLSGFYKAQDMNHELEDLHSNIIAKCLCNIREIEIETRVRSTFYRIYLRGSAFGEENNKMYIIKEYDYLQLSEMKFKLIEKYKQRFNIEPEVIYKEKKPKMEEEIYEEKKQKTEEEIYEEKKQKTEEEIYEEKKQKIKDSKNKIKKQKMNASKIKEKNMNIKSQDKLEDKPIIILNSVQPYFSDEELSVRIKKFDRLMNVQKFYFDTIFLKDHQISKPQMKDNWLLRTIFLAKQPLPFLTKRVQVDVERIQELEFSPAISCVFDLRQKTRDILAAAATNPLNLKTLKRLIQGAIAAHVSGGPLVIFETFFKNGELKVDEDMQLRSAFNDFFFVCDNILKQLKEQKDALALLEALIPEFEALLLKVQPEFESIPFFQMRNSEQNFDRQHALLEGE</sequence>
<protein>
    <recommendedName>
        <fullName evidence="4">DOCKER domain-containing protein</fullName>
    </recommendedName>
</protein>
<dbReference type="OrthoDB" id="47328at2759"/>
<feature type="region of interest" description="Disordered" evidence="3">
    <location>
        <begin position="574"/>
        <end position="632"/>
    </location>
</feature>
<feature type="domain" description="DOCKER" evidence="4">
    <location>
        <begin position="783"/>
        <end position="1271"/>
    </location>
</feature>
<dbReference type="PROSITE" id="PS51651">
    <property type="entry name" value="DOCKER"/>
    <property type="match status" value="1"/>
</dbReference>
<comment type="caution">
    <text evidence="5">The sequence shown here is derived from an EMBL/GenBank/DDBJ whole genome shotgun (WGS) entry which is preliminary data.</text>
</comment>
<keyword evidence="2" id="KW-0175">Coiled coil</keyword>
<dbReference type="PANTHER" id="PTHR23317:SF76">
    <property type="entry name" value="LD20667P"/>
    <property type="match status" value="1"/>
</dbReference>
<evidence type="ECO:0000313" key="5">
    <source>
        <dbReference type="EMBL" id="KAA6389853.1"/>
    </source>
</evidence>
<dbReference type="GO" id="GO:0007264">
    <property type="term" value="P:small GTPase-mediated signal transduction"/>
    <property type="evidence" value="ECO:0007669"/>
    <property type="project" value="InterPro"/>
</dbReference>
<proteinExistence type="inferred from homology"/>
<feature type="compositionally biased region" description="Low complexity" evidence="3">
    <location>
        <begin position="587"/>
        <end position="601"/>
    </location>
</feature>
<dbReference type="InterPro" id="IPR046773">
    <property type="entry name" value="DOCKER_Lobe_C"/>
</dbReference>
<dbReference type="InterPro" id="IPR043161">
    <property type="entry name" value="DOCK_C_lobe_A"/>
</dbReference>
<evidence type="ECO:0000259" key="4">
    <source>
        <dbReference type="PROSITE" id="PS51651"/>
    </source>
</evidence>
<feature type="compositionally biased region" description="Low complexity" evidence="3">
    <location>
        <begin position="128"/>
        <end position="139"/>
    </location>
</feature>
<gene>
    <name evidence="5" type="ORF">EZS28_014620</name>
</gene>
<evidence type="ECO:0000256" key="2">
    <source>
        <dbReference type="SAM" id="Coils"/>
    </source>
</evidence>
<dbReference type="Gene3D" id="1.25.40.410">
    <property type="match status" value="1"/>
</dbReference>
<evidence type="ECO:0000313" key="6">
    <source>
        <dbReference type="Proteomes" id="UP000324800"/>
    </source>
</evidence>
<dbReference type="InterPro" id="IPR027357">
    <property type="entry name" value="DOCKER_dom"/>
</dbReference>
<dbReference type="Proteomes" id="UP000324800">
    <property type="component" value="Unassembled WGS sequence"/>
</dbReference>
<dbReference type="EMBL" id="SNRW01003431">
    <property type="protein sequence ID" value="KAA6389853.1"/>
    <property type="molecule type" value="Genomic_DNA"/>
</dbReference>
<name>A0A5J4W5L7_9EUKA</name>
<reference evidence="5 6" key="1">
    <citation type="submission" date="2019-03" db="EMBL/GenBank/DDBJ databases">
        <title>Single cell metagenomics reveals metabolic interactions within the superorganism composed of flagellate Streblomastix strix and complex community of Bacteroidetes bacteria on its surface.</title>
        <authorList>
            <person name="Treitli S.C."/>
            <person name="Kolisko M."/>
            <person name="Husnik F."/>
            <person name="Keeling P."/>
            <person name="Hampl V."/>
        </authorList>
    </citation>
    <scope>NUCLEOTIDE SEQUENCE [LARGE SCALE GENOMIC DNA]</scope>
    <source>
        <strain evidence="5">ST1C</strain>
    </source>
</reference>
<dbReference type="InterPro" id="IPR046770">
    <property type="entry name" value="DOCKER_Lobe_B"/>
</dbReference>
<comment type="similarity">
    <text evidence="1">Belongs to the DOCK family.</text>
</comment>
<dbReference type="PANTHER" id="PTHR23317">
    <property type="entry name" value="DEDICATOR OF CYTOKINESIS DOCK"/>
    <property type="match status" value="1"/>
</dbReference>
<dbReference type="Pfam" id="PF20421">
    <property type="entry name" value="DHR-2_Lobe_C"/>
    <property type="match status" value="1"/>
</dbReference>
<dbReference type="Gene3D" id="1.20.58.740">
    <property type="match status" value="1"/>
</dbReference>
<accession>A0A5J4W5L7</accession>
<dbReference type="InterPro" id="IPR043162">
    <property type="entry name" value="DOCK_C_lobe_C"/>
</dbReference>
<feature type="region of interest" description="Disordered" evidence="3">
    <location>
        <begin position="28"/>
        <end position="69"/>
    </location>
</feature>
<dbReference type="InterPro" id="IPR026791">
    <property type="entry name" value="DOCK"/>
</dbReference>
<feature type="coiled-coil region" evidence="2">
    <location>
        <begin position="762"/>
        <end position="805"/>
    </location>
</feature>
<feature type="compositionally biased region" description="Polar residues" evidence="3">
    <location>
        <begin position="602"/>
        <end position="632"/>
    </location>
</feature>
<feature type="coiled-coil region" evidence="2">
    <location>
        <begin position="996"/>
        <end position="1050"/>
    </location>
</feature>
<evidence type="ECO:0000256" key="3">
    <source>
        <dbReference type="SAM" id="MobiDB-lite"/>
    </source>
</evidence>
<feature type="compositionally biased region" description="Polar residues" evidence="3">
    <location>
        <begin position="140"/>
        <end position="149"/>
    </location>
</feature>